<proteinExistence type="predicted"/>
<evidence type="ECO:0000256" key="4">
    <source>
        <dbReference type="ARBA" id="ARBA00023002"/>
    </source>
</evidence>
<dbReference type="InterPro" id="IPR019818">
    <property type="entry name" value="IsoCit/isopropylmalate_DH_CS"/>
</dbReference>
<dbReference type="PANTHER" id="PTHR43275">
    <property type="entry name" value="D-MALATE DEHYDROGENASE [DECARBOXYLATING]"/>
    <property type="match status" value="1"/>
</dbReference>
<evidence type="ECO:0000256" key="3">
    <source>
        <dbReference type="ARBA" id="ARBA00022723"/>
    </source>
</evidence>
<dbReference type="GO" id="GO:0051287">
    <property type="term" value="F:NAD binding"/>
    <property type="evidence" value="ECO:0007669"/>
    <property type="project" value="InterPro"/>
</dbReference>
<dbReference type="EMBL" id="CACRTF010000016">
    <property type="protein sequence ID" value="VYT40815.1"/>
    <property type="molecule type" value="Genomic_DNA"/>
</dbReference>
<reference evidence="8" key="1">
    <citation type="submission" date="2019-11" db="EMBL/GenBank/DDBJ databases">
        <authorList>
            <person name="Feng L."/>
        </authorList>
    </citation>
    <scope>NUCLEOTIDE SEQUENCE</scope>
    <source>
        <strain evidence="8">CbolteaeLFYP116</strain>
    </source>
</reference>
<evidence type="ECO:0000256" key="6">
    <source>
        <dbReference type="ARBA" id="ARBA00023211"/>
    </source>
</evidence>
<dbReference type="PANTHER" id="PTHR43275:SF1">
    <property type="entry name" value="D-MALATE DEHYDROGENASE [DECARBOXYLATING]"/>
    <property type="match status" value="1"/>
</dbReference>
<evidence type="ECO:0000256" key="5">
    <source>
        <dbReference type="ARBA" id="ARBA00023027"/>
    </source>
</evidence>
<comment type="cofactor">
    <cofactor evidence="1">
        <name>Mn(2+)</name>
        <dbReference type="ChEBI" id="CHEBI:29035"/>
    </cofactor>
</comment>
<keyword evidence="6" id="KW-0464">Manganese</keyword>
<keyword evidence="4 8" id="KW-0560">Oxidoreductase</keyword>
<keyword evidence="5" id="KW-0520">NAD</keyword>
<dbReference type="RefSeq" id="WP_002573684.1">
    <property type="nucleotide sequence ID" value="NZ_BAABXO010000001.1"/>
</dbReference>
<sequence>MKDYKIALLPGDGVGPEVTREAARVLQAAERAVSGFSLNMESFDVGCAQFEKSGTAISEEVYSACQQSDAIFMGAMGQNHPDRMTLDANGTEVSGHVMFKLRFGLDLFAGVRPIKLYPGVPSALAGHDKIDFVVLRESCEGLFASYGGGIYCRDYVATDTQVITRMGTEKVSNAAFQLAMSRKGRVKDGRKMVTLADKGNVFRSMAFMRKVFAEVAKKYEDEVQSQNLMIDALALLLVQNPEDFDVILFENMHGDIMSDMAAAFVGGMGMAPSGDIGLEHGMFQPAHGTAPSIAGKNLVNPTAAILSARMMLDWLGDRWRDEALKKGAQVIEQAVTDTFADRVSTRDVGGMASTGDFTDKVIGHIYKSKI</sequence>
<dbReference type="GO" id="GO:0000287">
    <property type="term" value="F:magnesium ion binding"/>
    <property type="evidence" value="ECO:0007669"/>
    <property type="project" value="InterPro"/>
</dbReference>
<feature type="domain" description="Isopropylmalate dehydrogenase-like" evidence="7">
    <location>
        <begin position="5"/>
        <end position="361"/>
    </location>
</feature>
<evidence type="ECO:0000256" key="2">
    <source>
        <dbReference type="ARBA" id="ARBA00001946"/>
    </source>
</evidence>
<dbReference type="EC" id="1.1.1.93" evidence="8"/>
<evidence type="ECO:0000256" key="1">
    <source>
        <dbReference type="ARBA" id="ARBA00001936"/>
    </source>
</evidence>
<dbReference type="GO" id="GO:0009027">
    <property type="term" value="F:tartrate dehydrogenase activity"/>
    <property type="evidence" value="ECO:0007669"/>
    <property type="project" value="UniProtKB-EC"/>
</dbReference>
<dbReference type="SMART" id="SM01329">
    <property type="entry name" value="Iso_dh"/>
    <property type="match status" value="1"/>
</dbReference>
<dbReference type="AlphaFoldDB" id="A0A6N2WE71"/>
<keyword evidence="3" id="KW-0479">Metal-binding</keyword>
<dbReference type="Gene3D" id="3.40.718.10">
    <property type="entry name" value="Isopropylmalate Dehydrogenase"/>
    <property type="match status" value="1"/>
</dbReference>
<dbReference type="PROSITE" id="PS00470">
    <property type="entry name" value="IDH_IMDH"/>
    <property type="match status" value="1"/>
</dbReference>
<protein>
    <submittedName>
        <fullName evidence="8">Putative tartrate dehydrogenase/decarboxylase TtuC</fullName>
        <ecNumber evidence="8">1.1.1.93</ecNumber>
    </submittedName>
</protein>
<accession>A0A6N2WE71</accession>
<dbReference type="SUPFAM" id="SSF53659">
    <property type="entry name" value="Isocitrate/Isopropylmalate dehydrogenase-like"/>
    <property type="match status" value="1"/>
</dbReference>
<organism evidence="8">
    <name type="scientific">Enterocloster bolteae</name>
    <dbReference type="NCBI Taxonomy" id="208479"/>
    <lineage>
        <taxon>Bacteria</taxon>
        <taxon>Bacillati</taxon>
        <taxon>Bacillota</taxon>
        <taxon>Clostridia</taxon>
        <taxon>Lachnospirales</taxon>
        <taxon>Lachnospiraceae</taxon>
        <taxon>Enterocloster</taxon>
    </lineage>
</organism>
<comment type="cofactor">
    <cofactor evidence="2">
        <name>Mg(2+)</name>
        <dbReference type="ChEBI" id="CHEBI:18420"/>
    </cofactor>
</comment>
<gene>
    <name evidence="8" type="primary">ttuC'</name>
    <name evidence="8" type="ORF">CBLFYP116_03536</name>
</gene>
<evidence type="ECO:0000259" key="7">
    <source>
        <dbReference type="SMART" id="SM01329"/>
    </source>
</evidence>
<dbReference type="Pfam" id="PF00180">
    <property type="entry name" value="Iso_dh"/>
    <property type="match status" value="1"/>
</dbReference>
<dbReference type="GeneID" id="23111103"/>
<evidence type="ECO:0000313" key="8">
    <source>
        <dbReference type="EMBL" id="VYT40815.1"/>
    </source>
</evidence>
<name>A0A6N2WE71_9FIRM</name>
<dbReference type="InterPro" id="IPR024084">
    <property type="entry name" value="IsoPropMal-DH-like_dom"/>
</dbReference>
<dbReference type="InterPro" id="IPR050501">
    <property type="entry name" value="ICDH/IPMDH"/>
</dbReference>